<evidence type="ECO:0000313" key="6">
    <source>
        <dbReference type="EMBL" id="ODJ87896.1"/>
    </source>
</evidence>
<dbReference type="NCBIfam" id="TIGR00254">
    <property type="entry name" value="GGDEF"/>
    <property type="match status" value="1"/>
</dbReference>
<dbReference type="PROSITE" id="PS50883">
    <property type="entry name" value="EAL"/>
    <property type="match status" value="1"/>
</dbReference>
<dbReference type="CDD" id="cd01948">
    <property type="entry name" value="EAL"/>
    <property type="match status" value="1"/>
</dbReference>
<keyword evidence="6" id="KW-0808">Transferase</keyword>
<dbReference type="GO" id="GO:0052621">
    <property type="term" value="F:diguanylate cyclase activity"/>
    <property type="evidence" value="ECO:0007669"/>
    <property type="project" value="UniProtKB-EC"/>
</dbReference>
<feature type="domain" description="EAL" evidence="4">
    <location>
        <begin position="602"/>
        <end position="855"/>
    </location>
</feature>
<dbReference type="SUPFAM" id="SSF141868">
    <property type="entry name" value="EAL domain-like"/>
    <property type="match status" value="1"/>
</dbReference>
<dbReference type="SMART" id="SM00052">
    <property type="entry name" value="EAL"/>
    <property type="match status" value="1"/>
</dbReference>
<evidence type="ECO:0000259" key="3">
    <source>
        <dbReference type="PROSITE" id="PS50113"/>
    </source>
</evidence>
<evidence type="ECO:0000259" key="4">
    <source>
        <dbReference type="PROSITE" id="PS50883"/>
    </source>
</evidence>
<dbReference type="NCBIfam" id="TIGR00229">
    <property type="entry name" value="sensory_box"/>
    <property type="match status" value="1"/>
</dbReference>
<keyword evidence="2" id="KW-1133">Transmembrane helix</keyword>
<keyword evidence="2" id="KW-0812">Transmembrane</keyword>
<dbReference type="InterPro" id="IPR035965">
    <property type="entry name" value="PAS-like_dom_sf"/>
</dbReference>
<dbReference type="CDD" id="cd00130">
    <property type="entry name" value="PAS"/>
    <property type="match status" value="1"/>
</dbReference>
<dbReference type="AlphaFoldDB" id="A0A7Z1AFG8"/>
<dbReference type="Gene3D" id="3.30.450.20">
    <property type="entry name" value="PAS domain"/>
    <property type="match status" value="1"/>
</dbReference>
<dbReference type="SUPFAM" id="SSF55785">
    <property type="entry name" value="PYP-like sensor domain (PAS domain)"/>
    <property type="match status" value="1"/>
</dbReference>
<evidence type="ECO:0000256" key="2">
    <source>
        <dbReference type="SAM" id="Phobius"/>
    </source>
</evidence>
<feature type="transmembrane region" description="Helical" evidence="2">
    <location>
        <begin position="146"/>
        <end position="165"/>
    </location>
</feature>
<protein>
    <submittedName>
        <fullName evidence="6">Putative diguanylate cyclase YegE</fullName>
        <ecNumber evidence="6">2.7.7.65</ecNumber>
    </submittedName>
</protein>
<dbReference type="InterPro" id="IPR000160">
    <property type="entry name" value="GGDEF_dom"/>
</dbReference>
<comment type="cofactor">
    <cofactor evidence="1">
        <name>Mg(2+)</name>
        <dbReference type="ChEBI" id="CHEBI:18420"/>
    </cofactor>
</comment>
<dbReference type="EMBL" id="MARB01000009">
    <property type="protein sequence ID" value="ODJ87896.1"/>
    <property type="molecule type" value="Genomic_DNA"/>
</dbReference>
<feature type="domain" description="PAC" evidence="3">
    <location>
        <begin position="374"/>
        <end position="426"/>
    </location>
</feature>
<reference evidence="6 7" key="1">
    <citation type="submission" date="2016-06" db="EMBL/GenBank/DDBJ databases">
        <title>Genome sequence of endosymbiont of Candidatus Endolucinida thiodiazotropha.</title>
        <authorList>
            <person name="Poehlein A."/>
            <person name="Koenig S."/>
            <person name="Heiden S.E."/>
            <person name="Thuermer A."/>
            <person name="Voget S."/>
            <person name="Daniel R."/>
            <person name="Markert S."/>
            <person name="Gros O."/>
            <person name="Schweder T."/>
        </authorList>
    </citation>
    <scope>NUCLEOTIDE SEQUENCE [LARGE SCALE GENOMIC DNA]</scope>
    <source>
        <strain evidence="6 7">COS</strain>
    </source>
</reference>
<dbReference type="Pfam" id="PF00563">
    <property type="entry name" value="EAL"/>
    <property type="match status" value="1"/>
</dbReference>
<comment type="caution">
    <text evidence="6">The sequence shown here is derived from an EMBL/GenBank/DDBJ whole genome shotgun (WGS) entry which is preliminary data.</text>
</comment>
<evidence type="ECO:0000313" key="7">
    <source>
        <dbReference type="Proteomes" id="UP000094769"/>
    </source>
</evidence>
<dbReference type="Pfam" id="PF13426">
    <property type="entry name" value="PAS_9"/>
    <property type="match status" value="1"/>
</dbReference>
<proteinExistence type="predicted"/>
<dbReference type="InterPro" id="IPR052155">
    <property type="entry name" value="Biofilm_reg_signaling"/>
</dbReference>
<dbReference type="EC" id="2.7.7.65" evidence="6"/>
<organism evidence="6 7">
    <name type="scientific">Candidatus Thiodiazotropha endolucinida</name>
    <dbReference type="NCBI Taxonomy" id="1655433"/>
    <lineage>
        <taxon>Bacteria</taxon>
        <taxon>Pseudomonadati</taxon>
        <taxon>Pseudomonadota</taxon>
        <taxon>Gammaproteobacteria</taxon>
        <taxon>Chromatiales</taxon>
        <taxon>Sedimenticolaceae</taxon>
        <taxon>Candidatus Thiodiazotropha</taxon>
    </lineage>
</organism>
<evidence type="ECO:0000256" key="1">
    <source>
        <dbReference type="ARBA" id="ARBA00001946"/>
    </source>
</evidence>
<dbReference type="SMART" id="SM00267">
    <property type="entry name" value="GGDEF"/>
    <property type="match status" value="1"/>
</dbReference>
<sequence>MSKDQHAPTLVWVVLVTIIFFLVLALVSGIVLRNEHHQHVQFTEELAKGQMEIIASIAEAELQKGNYESLSKIINQWAAKYSEVDEIKLVSRNGFIIAGYGPVQSSVRRYILEQDIPYSYRGLAKLTLAISLEGAYKHTLKQGLRVSVAVFSLTGLFALLIYLFLTRRHKANLLSLMVEELKDTESRNIQLAAYPRENPNPIIAFDLNGKLTFKNPALRKLLVRRNITDPISILPDSHKMFIDRLANGEREIYGEKEIDEIHMLAHYQMIDVADEVYVYIQDITAQRKAEKELRKERNQAHITLASIGDSVITVNMDGLISYLNNKAMKLFNTDAGHAIGRHFSDMVRLVDDGEEWDIDSLLAECRTSKPNQIVNEQVSLLTEEKEALQVQVTAARIFSQDIETDGVVIVLRDITREYRLQEELHRQANHDSLTDLMNRSAFETHLESALDSARHRGREHILCFMDLDQFKVVNDTCGHVAGDELLRQLGRLMRKHFRGSDVLARVGGDEFSAILIDCPLVQAIERIDSLREDVQQHHFYWDNQTFRISLSIGISPINMYSENIAKLMSAADAACYSAKDSGRNRIIVYEKDSVTTKRRLGEMQWVSRINSAMDEGRLVLYAQPIVKFDSDEQLVVAVEVLIRMRAVDGELIPPGAFLPAAERYDLIERVDHWVIEEVMRLLADCSSNCPDCFINLSGGTLSHNRITPLVRKLLQKYGIRPEKITFEVTETAAIQNLSSALRVIRELRELGCRFALDDFGSGLSSFGYLKNLPIDFLKIDGMFIKDMNTDSLDRGMVEAIKTVADTMRLTTIAEFVENDAIIEELCRVGIDLGQGYGIANPKPFDDFISETDDSNVIWLSAKT</sequence>
<dbReference type="Pfam" id="PF00990">
    <property type="entry name" value="GGDEF"/>
    <property type="match status" value="1"/>
</dbReference>
<accession>A0A7Z1AFG8</accession>
<dbReference type="InterPro" id="IPR043128">
    <property type="entry name" value="Rev_trsase/Diguanyl_cyclase"/>
</dbReference>
<dbReference type="Gene3D" id="3.30.70.270">
    <property type="match status" value="1"/>
</dbReference>
<dbReference type="PROSITE" id="PS50113">
    <property type="entry name" value="PAC"/>
    <property type="match status" value="1"/>
</dbReference>
<dbReference type="SUPFAM" id="SSF55073">
    <property type="entry name" value="Nucleotide cyclase"/>
    <property type="match status" value="1"/>
</dbReference>
<dbReference type="InterPro" id="IPR000014">
    <property type="entry name" value="PAS"/>
</dbReference>
<gene>
    <name evidence="6" type="primary">yegE_4</name>
    <name evidence="6" type="ORF">CODIS_20040</name>
</gene>
<keyword evidence="2" id="KW-0472">Membrane</keyword>
<feature type="transmembrane region" description="Helical" evidence="2">
    <location>
        <begin position="12"/>
        <end position="32"/>
    </location>
</feature>
<dbReference type="CDD" id="cd01949">
    <property type="entry name" value="GGDEF"/>
    <property type="match status" value="1"/>
</dbReference>
<keyword evidence="6" id="KW-0548">Nucleotidyltransferase</keyword>
<dbReference type="FunFam" id="3.30.70.270:FF:000001">
    <property type="entry name" value="Diguanylate cyclase domain protein"/>
    <property type="match status" value="1"/>
</dbReference>
<dbReference type="InterPro" id="IPR035919">
    <property type="entry name" value="EAL_sf"/>
</dbReference>
<dbReference type="InterPro" id="IPR029787">
    <property type="entry name" value="Nucleotide_cyclase"/>
</dbReference>
<dbReference type="Gene3D" id="3.20.20.450">
    <property type="entry name" value="EAL domain"/>
    <property type="match status" value="1"/>
</dbReference>
<keyword evidence="7" id="KW-1185">Reference proteome</keyword>
<dbReference type="InterPro" id="IPR000700">
    <property type="entry name" value="PAS-assoc_C"/>
</dbReference>
<dbReference type="Proteomes" id="UP000094769">
    <property type="component" value="Unassembled WGS sequence"/>
</dbReference>
<dbReference type="PROSITE" id="PS50887">
    <property type="entry name" value="GGDEF"/>
    <property type="match status" value="1"/>
</dbReference>
<dbReference type="PANTHER" id="PTHR44757:SF4">
    <property type="entry name" value="DIGUANYLATE CYCLASE DGCE-RELATED"/>
    <property type="match status" value="1"/>
</dbReference>
<evidence type="ECO:0000259" key="5">
    <source>
        <dbReference type="PROSITE" id="PS50887"/>
    </source>
</evidence>
<feature type="domain" description="GGDEF" evidence="5">
    <location>
        <begin position="458"/>
        <end position="591"/>
    </location>
</feature>
<name>A0A7Z1AFG8_9GAMM</name>
<dbReference type="InterPro" id="IPR001633">
    <property type="entry name" value="EAL_dom"/>
</dbReference>
<dbReference type="PANTHER" id="PTHR44757">
    <property type="entry name" value="DIGUANYLATE CYCLASE DGCP"/>
    <property type="match status" value="1"/>
</dbReference>